<proteinExistence type="inferred from homology"/>
<evidence type="ECO:0000256" key="1">
    <source>
        <dbReference type="ARBA" id="ARBA00004141"/>
    </source>
</evidence>
<feature type="transmembrane region" description="Helical" evidence="12">
    <location>
        <begin position="125"/>
        <end position="149"/>
    </location>
</feature>
<gene>
    <name evidence="13" type="ORF">RRG08_032893</name>
</gene>
<evidence type="ECO:0000256" key="6">
    <source>
        <dbReference type="ARBA" id="ARBA00022832"/>
    </source>
</evidence>
<dbReference type="InterPro" id="IPR002076">
    <property type="entry name" value="ELO_fam"/>
</dbReference>
<comment type="catalytic activity">
    <reaction evidence="11 12">
        <text>a very-long-chain acyl-CoA + malonyl-CoA + H(+) = a very-long-chain 3-oxoacyl-CoA + CO2 + CoA</text>
        <dbReference type="Rhea" id="RHEA:32727"/>
        <dbReference type="ChEBI" id="CHEBI:15378"/>
        <dbReference type="ChEBI" id="CHEBI:16526"/>
        <dbReference type="ChEBI" id="CHEBI:57287"/>
        <dbReference type="ChEBI" id="CHEBI:57384"/>
        <dbReference type="ChEBI" id="CHEBI:90725"/>
        <dbReference type="ChEBI" id="CHEBI:90736"/>
        <dbReference type="EC" id="2.3.1.199"/>
    </reaction>
</comment>
<evidence type="ECO:0000256" key="7">
    <source>
        <dbReference type="ARBA" id="ARBA00022989"/>
    </source>
</evidence>
<dbReference type="InterPro" id="IPR030457">
    <property type="entry name" value="ELO_CS"/>
</dbReference>
<dbReference type="AlphaFoldDB" id="A0AAE1A6J1"/>
<dbReference type="EMBL" id="JAWDGP010002535">
    <property type="protein sequence ID" value="KAK3782135.1"/>
    <property type="molecule type" value="Genomic_DNA"/>
</dbReference>
<comment type="caution">
    <text evidence="12">Lacks conserved residue(s) required for the propagation of feature annotation.</text>
</comment>
<reference evidence="13" key="1">
    <citation type="journal article" date="2023" name="G3 (Bethesda)">
        <title>A reference genome for the long-term kleptoplast-retaining sea slug Elysia crispata morphotype clarki.</title>
        <authorList>
            <person name="Eastman K.E."/>
            <person name="Pendleton A.L."/>
            <person name="Shaikh M.A."/>
            <person name="Suttiyut T."/>
            <person name="Ogas R."/>
            <person name="Tomko P."/>
            <person name="Gavelis G."/>
            <person name="Widhalm J.R."/>
            <person name="Wisecaver J.H."/>
        </authorList>
    </citation>
    <scope>NUCLEOTIDE SEQUENCE</scope>
    <source>
        <strain evidence="13">ECLA1</strain>
    </source>
</reference>
<evidence type="ECO:0000256" key="2">
    <source>
        <dbReference type="ARBA" id="ARBA00007263"/>
    </source>
</evidence>
<keyword evidence="7 12" id="KW-1133">Transmembrane helix</keyword>
<protein>
    <recommendedName>
        <fullName evidence="12">Elongation of very long chain fatty acids protein</fullName>
        <ecNumber evidence="12">2.3.1.199</ecNumber>
    </recommendedName>
    <alternativeName>
        <fullName evidence="12">Very-long-chain 3-oxoacyl-CoA synthase</fullName>
    </alternativeName>
</protein>
<evidence type="ECO:0000256" key="8">
    <source>
        <dbReference type="ARBA" id="ARBA00023098"/>
    </source>
</evidence>
<evidence type="ECO:0000313" key="14">
    <source>
        <dbReference type="Proteomes" id="UP001283361"/>
    </source>
</evidence>
<dbReference type="GO" id="GO:0019367">
    <property type="term" value="P:fatty acid elongation, saturated fatty acid"/>
    <property type="evidence" value="ECO:0007669"/>
    <property type="project" value="TreeGrafter"/>
</dbReference>
<evidence type="ECO:0000256" key="12">
    <source>
        <dbReference type="RuleBase" id="RU361115"/>
    </source>
</evidence>
<evidence type="ECO:0000256" key="4">
    <source>
        <dbReference type="ARBA" id="ARBA00022679"/>
    </source>
</evidence>
<evidence type="ECO:0000256" key="9">
    <source>
        <dbReference type="ARBA" id="ARBA00023136"/>
    </source>
</evidence>
<dbReference type="PROSITE" id="PS01188">
    <property type="entry name" value="ELO"/>
    <property type="match status" value="1"/>
</dbReference>
<dbReference type="GO" id="GO:0005789">
    <property type="term" value="C:endoplasmic reticulum membrane"/>
    <property type="evidence" value="ECO:0007669"/>
    <property type="project" value="TreeGrafter"/>
</dbReference>
<comment type="caution">
    <text evidence="13">The sequence shown here is derived from an EMBL/GenBank/DDBJ whole genome shotgun (WGS) entry which is preliminary data.</text>
</comment>
<keyword evidence="9 12" id="KW-0472">Membrane</keyword>
<dbReference type="Proteomes" id="UP001283361">
    <property type="component" value="Unassembled WGS sequence"/>
</dbReference>
<feature type="transmembrane region" description="Helical" evidence="12">
    <location>
        <begin position="6"/>
        <end position="24"/>
    </location>
</feature>
<dbReference type="Pfam" id="PF01151">
    <property type="entry name" value="ELO"/>
    <property type="match status" value="1"/>
</dbReference>
<dbReference type="PANTHER" id="PTHR11157:SF134">
    <property type="entry name" value="ELONGATION OF FATTY ACIDS PROTEIN 1-RELATED"/>
    <property type="match status" value="1"/>
</dbReference>
<evidence type="ECO:0000256" key="10">
    <source>
        <dbReference type="ARBA" id="ARBA00023160"/>
    </source>
</evidence>
<sequence length="188" mass="21721">MTAGLPSMWIFILYLLMIFFSGKWQKITSPLNLNGFLVVHNLGCCITSFVTFAAFCIVLYNHGSIYGKTGDPTLVGVFKLYWITKIIELLDTVFMVLRHRSRQISFLHVYHHASMLLLSDMSYRFYPWQSIATFLCINSLVHVVLYLYYGLTAMDPNNPPRWKKEVTQIQILQFFIGLIVADTYQGLT</sequence>
<dbReference type="GO" id="GO:0034626">
    <property type="term" value="P:fatty acid elongation, polyunsaturated fatty acid"/>
    <property type="evidence" value="ECO:0007669"/>
    <property type="project" value="TreeGrafter"/>
</dbReference>
<keyword evidence="14" id="KW-1185">Reference proteome</keyword>
<name>A0AAE1A6J1_9GAST</name>
<dbReference type="GO" id="GO:0042761">
    <property type="term" value="P:very long-chain fatty acid biosynthetic process"/>
    <property type="evidence" value="ECO:0007669"/>
    <property type="project" value="TreeGrafter"/>
</dbReference>
<comment type="subcellular location">
    <subcellularLocation>
        <location evidence="1">Membrane</location>
        <topology evidence="1">Multi-pass membrane protein</topology>
    </subcellularLocation>
</comment>
<dbReference type="GO" id="GO:0030148">
    <property type="term" value="P:sphingolipid biosynthetic process"/>
    <property type="evidence" value="ECO:0007669"/>
    <property type="project" value="TreeGrafter"/>
</dbReference>
<keyword evidence="3 12" id="KW-0444">Lipid biosynthesis</keyword>
<keyword evidence="5 12" id="KW-0812">Transmembrane</keyword>
<keyword evidence="6 12" id="KW-0276">Fatty acid metabolism</keyword>
<evidence type="ECO:0000256" key="3">
    <source>
        <dbReference type="ARBA" id="ARBA00022516"/>
    </source>
</evidence>
<evidence type="ECO:0000256" key="11">
    <source>
        <dbReference type="ARBA" id="ARBA00047375"/>
    </source>
</evidence>
<feature type="transmembrane region" description="Helical" evidence="12">
    <location>
        <begin position="36"/>
        <end position="60"/>
    </location>
</feature>
<keyword evidence="10 12" id="KW-0275">Fatty acid biosynthesis</keyword>
<dbReference type="EC" id="2.3.1.199" evidence="12"/>
<organism evidence="13 14">
    <name type="scientific">Elysia crispata</name>
    <name type="common">lettuce slug</name>
    <dbReference type="NCBI Taxonomy" id="231223"/>
    <lineage>
        <taxon>Eukaryota</taxon>
        <taxon>Metazoa</taxon>
        <taxon>Spiralia</taxon>
        <taxon>Lophotrochozoa</taxon>
        <taxon>Mollusca</taxon>
        <taxon>Gastropoda</taxon>
        <taxon>Heterobranchia</taxon>
        <taxon>Euthyneura</taxon>
        <taxon>Panpulmonata</taxon>
        <taxon>Sacoglossa</taxon>
        <taxon>Placobranchoidea</taxon>
        <taxon>Plakobranchidae</taxon>
        <taxon>Elysia</taxon>
    </lineage>
</organism>
<dbReference type="GO" id="GO:0034625">
    <property type="term" value="P:fatty acid elongation, monounsaturated fatty acid"/>
    <property type="evidence" value="ECO:0007669"/>
    <property type="project" value="TreeGrafter"/>
</dbReference>
<dbReference type="GO" id="GO:0009922">
    <property type="term" value="F:fatty acid elongase activity"/>
    <property type="evidence" value="ECO:0007669"/>
    <property type="project" value="UniProtKB-EC"/>
</dbReference>
<evidence type="ECO:0000313" key="13">
    <source>
        <dbReference type="EMBL" id="KAK3782135.1"/>
    </source>
</evidence>
<keyword evidence="8 12" id="KW-0443">Lipid metabolism</keyword>
<evidence type="ECO:0000256" key="5">
    <source>
        <dbReference type="ARBA" id="ARBA00022692"/>
    </source>
</evidence>
<keyword evidence="4 12" id="KW-0808">Transferase</keyword>
<accession>A0AAE1A6J1</accession>
<dbReference type="PANTHER" id="PTHR11157">
    <property type="entry name" value="FATTY ACID ACYL TRANSFERASE-RELATED"/>
    <property type="match status" value="1"/>
</dbReference>
<comment type="similarity">
    <text evidence="2 12">Belongs to the ELO family.</text>
</comment>